<proteinExistence type="predicted"/>
<keyword evidence="2" id="KW-1185">Reference proteome</keyword>
<dbReference type="HOGENOM" id="CLU_745603_0_0_3"/>
<dbReference type="Proteomes" id="UP000003959">
    <property type="component" value="Unassembled WGS sequence"/>
</dbReference>
<protein>
    <recommendedName>
        <fullName evidence="3">S-layer family protein</fullName>
    </recommendedName>
</protein>
<reference evidence="2" key="1">
    <citation type="journal article" date="2011" name="Proc. Natl. Acad. Sci. U.S.A.">
        <title>Genomic insights into the physiology and ecology of the marine filamentous cyanobacterium Lyngbya majuscula.</title>
        <authorList>
            <person name="Jones A.C."/>
            <person name="Monroe E.A."/>
            <person name="Podell S."/>
            <person name="Hess W.R."/>
            <person name="Klages S."/>
            <person name="Esquenazi E."/>
            <person name="Niessen S."/>
            <person name="Hoover H."/>
            <person name="Rothmann M."/>
            <person name="Lasken R.S."/>
            <person name="Yates J.R.III."/>
            <person name="Reinhardt R."/>
            <person name="Kube M."/>
            <person name="Burkart M.D."/>
            <person name="Allen E.E."/>
            <person name="Dorrestein P.C."/>
            <person name="Gerwick W.H."/>
            <person name="Gerwick L."/>
        </authorList>
    </citation>
    <scope>NUCLEOTIDE SEQUENCE [LARGE SCALE GENOMIC DNA]</scope>
    <source>
        <strain evidence="2">3L</strain>
    </source>
</reference>
<accession>F4XQJ1</accession>
<dbReference type="Gene3D" id="2.160.20.10">
    <property type="entry name" value="Single-stranded right-handed beta-helix, Pectin lyase-like"/>
    <property type="match status" value="1"/>
</dbReference>
<gene>
    <name evidence="1" type="ORF">LYNGBM3L_51950</name>
</gene>
<dbReference type="EMBL" id="GL890870">
    <property type="protein sequence ID" value="EGJ33144.1"/>
    <property type="molecule type" value="Genomic_DNA"/>
</dbReference>
<dbReference type="eggNOG" id="COG3210">
    <property type="taxonomic scope" value="Bacteria"/>
</dbReference>
<sequence length="371" mass="39039">MAGNNITLTGGVIAVDTAADINDDELRDAGSIRLSAQSISLNNQAAISSSSTGNVAAGSIAIDIRDDLQLTDAQITSSADNADAGDIVINTTQMFMDNSLVTTSVSNDGDGGNIVIASDFILMENGFIQGNTGGADFSGGNISIGADFLIVSEQSLLTGGEERLVFVPSSGVNVIQAAAPDGVSGVVNIGALEFDLSDELASIGAEVLQLDNLDNNPCNSSSASTLANTGKGGLAQQPEDFNSPILHSEAIKLRLGTQTSAQLDWKADTSTTRETEDYWRQCQKTASHFYTGIRRTMRLLKIKSPRCLNCLLLWSVATLAPISVAQEVVPNPAELRPALPKFVTQENQDGFTLPQVKISPDETTPRSRAFS</sequence>
<evidence type="ECO:0000313" key="2">
    <source>
        <dbReference type="Proteomes" id="UP000003959"/>
    </source>
</evidence>
<evidence type="ECO:0000313" key="1">
    <source>
        <dbReference type="EMBL" id="EGJ33144.1"/>
    </source>
</evidence>
<dbReference type="InterPro" id="IPR012334">
    <property type="entry name" value="Pectin_lyas_fold"/>
</dbReference>
<dbReference type="AlphaFoldDB" id="F4XQJ1"/>
<dbReference type="RefSeq" id="WP_008182920.1">
    <property type="nucleotide sequence ID" value="NZ_MKZR01000062.1"/>
</dbReference>
<evidence type="ECO:0008006" key="3">
    <source>
        <dbReference type="Google" id="ProtNLM"/>
    </source>
</evidence>
<organism evidence="1 2">
    <name type="scientific">Moorena producens 3L</name>
    <dbReference type="NCBI Taxonomy" id="489825"/>
    <lineage>
        <taxon>Bacteria</taxon>
        <taxon>Bacillati</taxon>
        <taxon>Cyanobacteriota</taxon>
        <taxon>Cyanophyceae</taxon>
        <taxon>Coleofasciculales</taxon>
        <taxon>Coleofasciculaceae</taxon>
        <taxon>Moorena</taxon>
    </lineage>
</organism>
<name>F4XQJ1_9CYAN</name>